<dbReference type="AlphaFoldDB" id="X1KZ63"/>
<organism evidence="2">
    <name type="scientific">marine sediment metagenome</name>
    <dbReference type="NCBI Taxonomy" id="412755"/>
    <lineage>
        <taxon>unclassified sequences</taxon>
        <taxon>metagenomes</taxon>
        <taxon>ecological metagenomes</taxon>
    </lineage>
</organism>
<name>X1KZ63_9ZZZZ</name>
<protein>
    <recommendedName>
        <fullName evidence="1">Response regulatory domain-containing protein</fullName>
    </recommendedName>
</protein>
<dbReference type="SUPFAM" id="SSF52172">
    <property type="entry name" value="CheY-like"/>
    <property type="match status" value="1"/>
</dbReference>
<evidence type="ECO:0000259" key="1">
    <source>
        <dbReference type="PROSITE" id="PS50110"/>
    </source>
</evidence>
<proteinExistence type="predicted"/>
<dbReference type="PROSITE" id="PS50110">
    <property type="entry name" value="RESPONSE_REGULATORY"/>
    <property type="match status" value="1"/>
</dbReference>
<reference evidence="2" key="1">
    <citation type="journal article" date="2014" name="Front. Microbiol.">
        <title>High frequency of phylogenetically diverse reductive dehalogenase-homologous genes in deep subseafloor sedimentary metagenomes.</title>
        <authorList>
            <person name="Kawai M."/>
            <person name="Futagami T."/>
            <person name="Toyoda A."/>
            <person name="Takaki Y."/>
            <person name="Nishi S."/>
            <person name="Hori S."/>
            <person name="Arai W."/>
            <person name="Tsubouchi T."/>
            <person name="Morono Y."/>
            <person name="Uchiyama I."/>
            <person name="Ito T."/>
            <person name="Fujiyama A."/>
            <person name="Inagaki F."/>
            <person name="Takami H."/>
        </authorList>
    </citation>
    <scope>NUCLEOTIDE SEQUENCE</scope>
    <source>
        <strain evidence="2">Expedition CK06-06</strain>
    </source>
</reference>
<dbReference type="Gene3D" id="3.40.50.2300">
    <property type="match status" value="1"/>
</dbReference>
<accession>X1KZ63</accession>
<dbReference type="InterPro" id="IPR011006">
    <property type="entry name" value="CheY-like_superfamily"/>
</dbReference>
<dbReference type="InterPro" id="IPR001789">
    <property type="entry name" value="Sig_transdc_resp-reg_receiver"/>
</dbReference>
<comment type="caution">
    <text evidence="2">The sequence shown here is derived from an EMBL/GenBank/DDBJ whole genome shotgun (WGS) entry which is preliminary data.</text>
</comment>
<dbReference type="GO" id="GO:0000160">
    <property type="term" value="P:phosphorelay signal transduction system"/>
    <property type="evidence" value="ECO:0007669"/>
    <property type="project" value="InterPro"/>
</dbReference>
<dbReference type="Pfam" id="PF00072">
    <property type="entry name" value="Response_reg"/>
    <property type="match status" value="1"/>
</dbReference>
<sequence length="70" mass="7984">MEGIELLTKMKDTKPKMRKIIITGYPTLQNAVEAVNRGADAYILKPFDMENVLKTIEEELESWLLTTTKA</sequence>
<feature type="domain" description="Response regulatory" evidence="1">
    <location>
        <begin position="1"/>
        <end position="60"/>
    </location>
</feature>
<gene>
    <name evidence="2" type="ORF">S06H3_23925</name>
</gene>
<dbReference type="EMBL" id="BARV01013133">
    <property type="protein sequence ID" value="GAI11973.1"/>
    <property type="molecule type" value="Genomic_DNA"/>
</dbReference>
<evidence type="ECO:0000313" key="2">
    <source>
        <dbReference type="EMBL" id="GAI11973.1"/>
    </source>
</evidence>